<dbReference type="PANTHER" id="PTHR32060:SF30">
    <property type="entry name" value="CARBOXY-TERMINAL PROCESSING PROTEASE CTPA"/>
    <property type="match status" value="1"/>
</dbReference>
<feature type="chain" id="PRO_5012952464" evidence="1">
    <location>
        <begin position="20"/>
        <end position="339"/>
    </location>
</feature>
<dbReference type="Pfam" id="PF03572">
    <property type="entry name" value="Peptidase_S41"/>
    <property type="match status" value="1"/>
</dbReference>
<evidence type="ECO:0000259" key="2">
    <source>
        <dbReference type="SMART" id="SM00245"/>
    </source>
</evidence>
<accession>A0A1N6GSH8</accession>
<dbReference type="GO" id="GO:0004175">
    <property type="term" value="F:endopeptidase activity"/>
    <property type="evidence" value="ECO:0007669"/>
    <property type="project" value="TreeGrafter"/>
</dbReference>
<feature type="domain" description="Tail specific protease" evidence="2">
    <location>
        <begin position="103"/>
        <end position="313"/>
    </location>
</feature>
<dbReference type="EMBL" id="FSRK01000001">
    <property type="protein sequence ID" value="SIO10476.1"/>
    <property type="molecule type" value="Genomic_DNA"/>
</dbReference>
<evidence type="ECO:0000313" key="3">
    <source>
        <dbReference type="EMBL" id="SIO10476.1"/>
    </source>
</evidence>
<dbReference type="STRING" id="1416779.SAMN05444409_2024"/>
<dbReference type="GO" id="GO:0030288">
    <property type="term" value="C:outer membrane-bounded periplasmic space"/>
    <property type="evidence" value="ECO:0007669"/>
    <property type="project" value="TreeGrafter"/>
</dbReference>
<dbReference type="SMART" id="SM00245">
    <property type="entry name" value="TSPc"/>
    <property type="match status" value="1"/>
</dbReference>
<dbReference type="RefSeq" id="WP_074235131.1">
    <property type="nucleotide sequence ID" value="NZ_FSRK01000001.1"/>
</dbReference>
<dbReference type="GO" id="GO:0008236">
    <property type="term" value="F:serine-type peptidase activity"/>
    <property type="evidence" value="ECO:0007669"/>
    <property type="project" value="InterPro"/>
</dbReference>
<dbReference type="SUPFAM" id="SSF52096">
    <property type="entry name" value="ClpP/crotonase"/>
    <property type="match status" value="1"/>
</dbReference>
<name>A0A1N6GSH8_9FLAO</name>
<protein>
    <submittedName>
        <fullName evidence="3">Peptidase family S41</fullName>
    </submittedName>
</protein>
<dbReference type="OrthoDB" id="7314861at2"/>
<gene>
    <name evidence="3" type="ORF">SAMN05444409_2024</name>
</gene>
<sequence>MYKYCFLFISLFLSVSFFSQNFKNDSVKLFVDQSIDLIQNNAVDTSKIESIKSSLYSKGQNLDQVSELPPLYTEVFELLGDYHGGLKYKGKTYGWNKAQGADNAYLKVRLKSETVVKSQVLGKNTGYIRIPGNNDFVFKKVDSIANDISTHINEINSAKIKAWIIDLRMNTGGNMYPILLGLKEFIGSDNVVFGGFRNSKGESSGQWEIKDGKMLIDGIELVRQVSLRMPIKKDIPIVVLTSCYTASAGEMTAISLIGRRNTLIVGEPTADYTTAVQGFRINADAGLNLSTDYVVDRNSKVYKSHIQPDIEVIGGDNLEDLMMDKKIRKALEVLRSSTK</sequence>
<dbReference type="GO" id="GO:0007165">
    <property type="term" value="P:signal transduction"/>
    <property type="evidence" value="ECO:0007669"/>
    <property type="project" value="TreeGrafter"/>
</dbReference>
<organism evidence="3 4">
    <name type="scientific">Epilithonimonas zeae</name>
    <dbReference type="NCBI Taxonomy" id="1416779"/>
    <lineage>
        <taxon>Bacteria</taxon>
        <taxon>Pseudomonadati</taxon>
        <taxon>Bacteroidota</taxon>
        <taxon>Flavobacteriia</taxon>
        <taxon>Flavobacteriales</taxon>
        <taxon>Weeksellaceae</taxon>
        <taxon>Chryseobacterium group</taxon>
        <taxon>Epilithonimonas</taxon>
    </lineage>
</organism>
<dbReference type="PANTHER" id="PTHR32060">
    <property type="entry name" value="TAIL-SPECIFIC PROTEASE"/>
    <property type="match status" value="1"/>
</dbReference>
<feature type="signal peptide" evidence="1">
    <location>
        <begin position="1"/>
        <end position="19"/>
    </location>
</feature>
<evidence type="ECO:0000313" key="4">
    <source>
        <dbReference type="Proteomes" id="UP000185207"/>
    </source>
</evidence>
<dbReference type="Proteomes" id="UP000185207">
    <property type="component" value="Unassembled WGS sequence"/>
</dbReference>
<reference evidence="4" key="1">
    <citation type="submission" date="2016-11" db="EMBL/GenBank/DDBJ databases">
        <authorList>
            <person name="Varghese N."/>
            <person name="Submissions S."/>
        </authorList>
    </citation>
    <scope>NUCLEOTIDE SEQUENCE [LARGE SCALE GENOMIC DNA]</scope>
    <source>
        <strain evidence="4">DSM 27623</strain>
    </source>
</reference>
<dbReference type="InterPro" id="IPR005151">
    <property type="entry name" value="Tail-specific_protease"/>
</dbReference>
<dbReference type="InterPro" id="IPR029045">
    <property type="entry name" value="ClpP/crotonase-like_dom_sf"/>
</dbReference>
<dbReference type="Gene3D" id="3.90.226.10">
    <property type="entry name" value="2-enoyl-CoA Hydratase, Chain A, domain 1"/>
    <property type="match status" value="1"/>
</dbReference>
<dbReference type="GO" id="GO:0006508">
    <property type="term" value="P:proteolysis"/>
    <property type="evidence" value="ECO:0007669"/>
    <property type="project" value="InterPro"/>
</dbReference>
<dbReference type="AlphaFoldDB" id="A0A1N6GSH8"/>
<proteinExistence type="predicted"/>
<evidence type="ECO:0000256" key="1">
    <source>
        <dbReference type="SAM" id="SignalP"/>
    </source>
</evidence>
<keyword evidence="1" id="KW-0732">Signal</keyword>
<keyword evidence="4" id="KW-1185">Reference proteome</keyword>